<dbReference type="InterPro" id="IPR047951">
    <property type="entry name" value="Transpos_ISL3"/>
</dbReference>
<protein>
    <submittedName>
        <fullName evidence="2">Transposase</fullName>
    </submittedName>
</protein>
<dbReference type="InterPro" id="IPR002560">
    <property type="entry name" value="Transposase_DDE"/>
</dbReference>
<evidence type="ECO:0000313" key="2">
    <source>
        <dbReference type="EMBL" id="AFV27419.1"/>
    </source>
</evidence>
<accession>M1FXE0</accession>
<geneLocation type="plasmid" evidence="2">
    <name>unnamed</name>
</geneLocation>
<evidence type="ECO:0000259" key="1">
    <source>
        <dbReference type="Pfam" id="PF01610"/>
    </source>
</evidence>
<sequence>MNAPYFTLINELFPKAKIIIDPFHLVQLISRSMNQTRVALMNSYRTSDGEEMKKYRKLKNYWPLVLKKEKNLHSFDYTYQRLFKGMKTQRGIVDYLLDLGDTFKVTYDFYQRLLYAFDKQDYAMFNDCLKSAPKGLSSYMKTSLRTLKKYQIYVENTFSYPFTNGPSETSHNKILVNISKSFKRNLISLFTPIFPVFVSAFLKYLVKIPKRFILVSVRSPYVRPSILVYVLSQSFINLLTEVGE</sequence>
<dbReference type="AlphaFoldDB" id="M1FXE0"/>
<dbReference type="PANTHER" id="PTHR33498:SF1">
    <property type="entry name" value="TRANSPOSASE FOR INSERTION SEQUENCE ELEMENT IS1557"/>
    <property type="match status" value="1"/>
</dbReference>
<feature type="domain" description="Transposase IS204/IS1001/IS1096/IS1165 DDE" evidence="1">
    <location>
        <begin position="1"/>
        <end position="176"/>
    </location>
</feature>
<reference evidence="2" key="1">
    <citation type="submission" date="2012-02" db="EMBL/GenBank/DDBJ databases">
        <title>Analysis of a novel plasmid from the coral pathogen Vibrio coralliilyticus reveals two potential 'ecological islands'.</title>
        <authorList>
            <person name="McConoughey J.E."/>
            <person name="Hill S.A."/>
            <person name="Hudspeth M.E.S."/>
        </authorList>
    </citation>
    <scope>NUCLEOTIDE SEQUENCE</scope>
    <source>
        <strain evidence="2">ATCC BAA-450</strain>
        <plasmid evidence="2">unnamed</plasmid>
    </source>
</reference>
<organism evidence="2">
    <name type="scientific">Vibrio coralliilyticus</name>
    <dbReference type="NCBI Taxonomy" id="190893"/>
    <lineage>
        <taxon>Bacteria</taxon>
        <taxon>Pseudomonadati</taxon>
        <taxon>Pseudomonadota</taxon>
        <taxon>Gammaproteobacteria</taxon>
        <taxon>Vibrionales</taxon>
        <taxon>Vibrionaceae</taxon>
        <taxon>Vibrio</taxon>
    </lineage>
</organism>
<dbReference type="RefSeq" id="WP_015670351.1">
    <property type="nucleotide sequence ID" value="NC_020451.1"/>
</dbReference>
<dbReference type="PANTHER" id="PTHR33498">
    <property type="entry name" value="TRANSPOSASE FOR INSERTION SEQUENCE ELEMENT IS1557"/>
    <property type="match status" value="1"/>
</dbReference>
<dbReference type="Pfam" id="PF01610">
    <property type="entry name" value="DDE_Tnp_ISL3"/>
    <property type="match status" value="1"/>
</dbReference>
<name>M1FXE0_9VIBR</name>
<dbReference type="EMBL" id="JQ728484">
    <property type="protein sequence ID" value="AFV27419.1"/>
    <property type="molecule type" value="Genomic_DNA"/>
</dbReference>
<proteinExistence type="predicted"/>
<keyword evidence="2" id="KW-0614">Plasmid</keyword>